<keyword evidence="3" id="KW-1185">Reference proteome</keyword>
<evidence type="ECO:0000313" key="2">
    <source>
        <dbReference type="EMBL" id="KAJ8881714.1"/>
    </source>
</evidence>
<dbReference type="Proteomes" id="UP001159363">
    <property type="component" value="Chromosome 5"/>
</dbReference>
<name>A0ABQ9HBS0_9NEOP</name>
<proteinExistence type="predicted"/>
<feature type="region of interest" description="Disordered" evidence="1">
    <location>
        <begin position="1"/>
        <end position="29"/>
    </location>
</feature>
<evidence type="ECO:0000256" key="1">
    <source>
        <dbReference type="SAM" id="MobiDB-lite"/>
    </source>
</evidence>
<reference evidence="2 3" key="1">
    <citation type="submission" date="2023-02" db="EMBL/GenBank/DDBJ databases">
        <title>LHISI_Scaffold_Assembly.</title>
        <authorList>
            <person name="Stuart O.P."/>
            <person name="Cleave R."/>
            <person name="Magrath M.J.L."/>
            <person name="Mikheyev A.S."/>
        </authorList>
    </citation>
    <scope>NUCLEOTIDE SEQUENCE [LARGE SCALE GENOMIC DNA]</scope>
    <source>
        <strain evidence="2">Daus_M_001</strain>
        <tissue evidence="2">Leg muscle</tissue>
    </source>
</reference>
<comment type="caution">
    <text evidence="2">The sequence shown here is derived from an EMBL/GenBank/DDBJ whole genome shotgun (WGS) entry which is preliminary data.</text>
</comment>
<evidence type="ECO:0000313" key="3">
    <source>
        <dbReference type="Proteomes" id="UP001159363"/>
    </source>
</evidence>
<protein>
    <submittedName>
        <fullName evidence="2">Uncharacterized protein</fullName>
    </submittedName>
</protein>
<feature type="compositionally biased region" description="Basic and acidic residues" evidence="1">
    <location>
        <begin position="57"/>
        <end position="71"/>
    </location>
</feature>
<gene>
    <name evidence="2" type="ORF">PR048_018200</name>
</gene>
<feature type="region of interest" description="Disordered" evidence="1">
    <location>
        <begin position="47"/>
        <end position="76"/>
    </location>
</feature>
<dbReference type="EMBL" id="JARBHB010000006">
    <property type="protein sequence ID" value="KAJ8881714.1"/>
    <property type="molecule type" value="Genomic_DNA"/>
</dbReference>
<accession>A0ABQ9HBS0</accession>
<organism evidence="2 3">
    <name type="scientific">Dryococelus australis</name>
    <dbReference type="NCBI Taxonomy" id="614101"/>
    <lineage>
        <taxon>Eukaryota</taxon>
        <taxon>Metazoa</taxon>
        <taxon>Ecdysozoa</taxon>
        <taxon>Arthropoda</taxon>
        <taxon>Hexapoda</taxon>
        <taxon>Insecta</taxon>
        <taxon>Pterygota</taxon>
        <taxon>Neoptera</taxon>
        <taxon>Polyneoptera</taxon>
        <taxon>Phasmatodea</taxon>
        <taxon>Verophasmatodea</taxon>
        <taxon>Anareolatae</taxon>
        <taxon>Phasmatidae</taxon>
        <taxon>Eurycanthinae</taxon>
        <taxon>Dryococelus</taxon>
    </lineage>
</organism>
<sequence length="368" mass="40107">MGGPRVNPQSVGCIVRHGNPGATPENSYGFESRRGENNVCMKQCRNARAVGNGRSPRKPDDQRHRPTRGDLRSGSNPIALVKDQQSDRLTAAAPLNGTEIIAFTTFPDFCLRKDYTRPSAIKKDLSSENKSEDPVIGTERCLRSSVDVFNIKQDCLYCGEEASVRKKTKITTSPFKYSVIARALERGDAWGEIVHARAVIVADLVAAEAKYHKQCRLLFASPALPGLKGINIRELATSSDATAGSVKNAIAADVLWSSARWLEESSAPSWNGFMRSCIHIGVISCITAIEAVTFIHLDPSHRKIITAAPPAELDSATLRLGGFHRLVSFMGSIGFIMSGSGIEELWMHVYAKSSVTYMISGHTFSRAV</sequence>